<protein>
    <submittedName>
        <fullName evidence="1">Uncharacterized protein</fullName>
    </submittedName>
</protein>
<feature type="non-terminal residue" evidence="1">
    <location>
        <position position="1"/>
    </location>
</feature>
<keyword evidence="2" id="KW-1185">Reference proteome</keyword>
<name>A0ABD3UYX9_SINWO</name>
<sequence>KPVPFAIETCAIRNIVLCYISDKVVASFLKMATTMSAVCPFVGWVDVTSLETYFSPYCQAINKTCCLHAFMHVLVFSCFHIQLIIDTTTKRPSAECHSYD</sequence>
<dbReference type="EMBL" id="JBJQND010000014">
    <property type="protein sequence ID" value="KAL3854634.1"/>
    <property type="molecule type" value="Genomic_DNA"/>
</dbReference>
<accession>A0ABD3UYX9</accession>
<evidence type="ECO:0000313" key="2">
    <source>
        <dbReference type="Proteomes" id="UP001634394"/>
    </source>
</evidence>
<organism evidence="1 2">
    <name type="scientific">Sinanodonta woodiana</name>
    <name type="common">Chinese pond mussel</name>
    <name type="synonym">Anodonta woodiana</name>
    <dbReference type="NCBI Taxonomy" id="1069815"/>
    <lineage>
        <taxon>Eukaryota</taxon>
        <taxon>Metazoa</taxon>
        <taxon>Spiralia</taxon>
        <taxon>Lophotrochozoa</taxon>
        <taxon>Mollusca</taxon>
        <taxon>Bivalvia</taxon>
        <taxon>Autobranchia</taxon>
        <taxon>Heteroconchia</taxon>
        <taxon>Palaeoheterodonta</taxon>
        <taxon>Unionida</taxon>
        <taxon>Unionoidea</taxon>
        <taxon>Unionidae</taxon>
        <taxon>Unioninae</taxon>
        <taxon>Sinanodonta</taxon>
    </lineage>
</organism>
<reference evidence="1 2" key="1">
    <citation type="submission" date="2024-11" db="EMBL/GenBank/DDBJ databases">
        <title>Chromosome-level genome assembly of the freshwater bivalve Anodonta woodiana.</title>
        <authorList>
            <person name="Chen X."/>
        </authorList>
    </citation>
    <scope>NUCLEOTIDE SEQUENCE [LARGE SCALE GENOMIC DNA]</scope>
    <source>
        <strain evidence="1">MN2024</strain>
        <tissue evidence="1">Gills</tissue>
    </source>
</reference>
<proteinExistence type="predicted"/>
<evidence type="ECO:0000313" key="1">
    <source>
        <dbReference type="EMBL" id="KAL3854634.1"/>
    </source>
</evidence>
<dbReference type="Proteomes" id="UP001634394">
    <property type="component" value="Unassembled WGS sequence"/>
</dbReference>
<comment type="caution">
    <text evidence="1">The sequence shown here is derived from an EMBL/GenBank/DDBJ whole genome shotgun (WGS) entry which is preliminary data.</text>
</comment>
<gene>
    <name evidence="1" type="ORF">ACJMK2_013895</name>
</gene>
<dbReference type="AlphaFoldDB" id="A0ABD3UYX9"/>